<accession>A0A915IMF0</accession>
<evidence type="ECO:0000313" key="3">
    <source>
        <dbReference type="WBParaSite" id="nRc.2.0.1.t15357-RA"/>
    </source>
</evidence>
<protein>
    <submittedName>
        <fullName evidence="3">Uncharacterized protein</fullName>
    </submittedName>
</protein>
<name>A0A915IMF0_ROMCU</name>
<evidence type="ECO:0000313" key="2">
    <source>
        <dbReference type="Proteomes" id="UP000887565"/>
    </source>
</evidence>
<organism evidence="2 3">
    <name type="scientific">Romanomermis culicivorax</name>
    <name type="common">Nematode worm</name>
    <dbReference type="NCBI Taxonomy" id="13658"/>
    <lineage>
        <taxon>Eukaryota</taxon>
        <taxon>Metazoa</taxon>
        <taxon>Ecdysozoa</taxon>
        <taxon>Nematoda</taxon>
        <taxon>Enoplea</taxon>
        <taxon>Dorylaimia</taxon>
        <taxon>Mermithida</taxon>
        <taxon>Mermithoidea</taxon>
        <taxon>Mermithidae</taxon>
        <taxon>Romanomermis</taxon>
    </lineage>
</organism>
<reference evidence="3" key="1">
    <citation type="submission" date="2022-11" db="UniProtKB">
        <authorList>
            <consortium name="WormBaseParasite"/>
        </authorList>
    </citation>
    <scope>IDENTIFICATION</scope>
</reference>
<sequence>MLYENAKLYWQQAGKPDQIPQEAFSDAVEANKARTKAKMKGKPEAKARGDTIEEGLEEAIDVGGSSSK</sequence>
<keyword evidence="2" id="KW-1185">Reference proteome</keyword>
<feature type="region of interest" description="Disordered" evidence="1">
    <location>
        <begin position="34"/>
        <end position="54"/>
    </location>
</feature>
<proteinExistence type="predicted"/>
<feature type="compositionally biased region" description="Basic and acidic residues" evidence="1">
    <location>
        <begin position="41"/>
        <end position="51"/>
    </location>
</feature>
<dbReference type="WBParaSite" id="nRc.2.0.1.t15357-RA">
    <property type="protein sequence ID" value="nRc.2.0.1.t15357-RA"/>
    <property type="gene ID" value="nRc.2.0.1.g15357"/>
</dbReference>
<dbReference type="AlphaFoldDB" id="A0A915IMF0"/>
<dbReference type="Proteomes" id="UP000887565">
    <property type="component" value="Unplaced"/>
</dbReference>
<evidence type="ECO:0000256" key="1">
    <source>
        <dbReference type="SAM" id="MobiDB-lite"/>
    </source>
</evidence>